<evidence type="ECO:0000313" key="3">
    <source>
        <dbReference type="Proteomes" id="UP001596500"/>
    </source>
</evidence>
<evidence type="ECO:0000259" key="1">
    <source>
        <dbReference type="Pfam" id="PF01636"/>
    </source>
</evidence>
<reference evidence="3" key="1">
    <citation type="journal article" date="2019" name="Int. J. Syst. Evol. Microbiol.">
        <title>The Global Catalogue of Microorganisms (GCM) 10K type strain sequencing project: providing services to taxonomists for standard genome sequencing and annotation.</title>
        <authorList>
            <consortium name="The Broad Institute Genomics Platform"/>
            <consortium name="The Broad Institute Genome Sequencing Center for Infectious Disease"/>
            <person name="Wu L."/>
            <person name="Ma J."/>
        </authorList>
    </citation>
    <scope>NUCLEOTIDE SEQUENCE [LARGE SCALE GENOMIC DNA]</scope>
    <source>
        <strain evidence="3">CGMCC 1.12942</strain>
    </source>
</reference>
<dbReference type="InterPro" id="IPR002575">
    <property type="entry name" value="Aminoglycoside_PTrfase"/>
</dbReference>
<sequence>MSVNEWTTVLAEWTGEERLLELLAHHYGLEVTQAQPMGGVLKLHTDQGAYVLKRVRMKDQDRWKLLDEVATYLTDAKKSVRILATPVKTNKGQLVIDGYRFRYVLLPWIEAAPVQLNGKEDWIKVARHLAEMHQSSKNFAPGDNYREYEWIGHWQERWQRDLQHLNIFQTAAKWTVQPNELDHIWLDISRFTIGMMENLLEYYQKIGGDKLATESSTFGKIRHGRLRQPNILKGSDGTLHLVDWNELALDVRAADVAQLLLYAYGRTGSPEILEAILEGYQTKGKCSQEEFALIYARLLFPEKLIRLLENTYLNQGLSLDEAVKRVRPLLKIEEKKIGLLQTYHSILKQKMNVSIPQLDWIRNEIQPS</sequence>
<dbReference type="PANTHER" id="PTHR39179:SF3">
    <property type="entry name" value="COTS-RELATED PROTEIN"/>
    <property type="match status" value="1"/>
</dbReference>
<protein>
    <submittedName>
        <fullName evidence="2">Phosphotransferase</fullName>
    </submittedName>
</protein>
<dbReference type="Proteomes" id="UP001596500">
    <property type="component" value="Unassembled WGS sequence"/>
</dbReference>
<comment type="caution">
    <text evidence="2">The sequence shown here is derived from an EMBL/GenBank/DDBJ whole genome shotgun (WGS) entry which is preliminary data.</text>
</comment>
<dbReference type="SUPFAM" id="SSF56112">
    <property type="entry name" value="Protein kinase-like (PK-like)"/>
    <property type="match status" value="1"/>
</dbReference>
<dbReference type="PANTHER" id="PTHR39179">
    <property type="entry name" value="SPORE COAT PROTEIN I"/>
    <property type="match status" value="1"/>
</dbReference>
<dbReference type="Gene3D" id="3.90.1200.10">
    <property type="match status" value="1"/>
</dbReference>
<accession>A0ABW2RFF7</accession>
<dbReference type="InterPro" id="IPR047175">
    <property type="entry name" value="CotS-like"/>
</dbReference>
<dbReference type="Pfam" id="PF01636">
    <property type="entry name" value="APH"/>
    <property type="match status" value="1"/>
</dbReference>
<organism evidence="2 3">
    <name type="scientific">Laceyella putida</name>
    <dbReference type="NCBI Taxonomy" id="110101"/>
    <lineage>
        <taxon>Bacteria</taxon>
        <taxon>Bacillati</taxon>
        <taxon>Bacillota</taxon>
        <taxon>Bacilli</taxon>
        <taxon>Bacillales</taxon>
        <taxon>Thermoactinomycetaceae</taxon>
        <taxon>Laceyella</taxon>
    </lineage>
</organism>
<evidence type="ECO:0000313" key="2">
    <source>
        <dbReference type="EMBL" id="MFC7439689.1"/>
    </source>
</evidence>
<proteinExistence type="predicted"/>
<gene>
    <name evidence="2" type="ORF">ACFQNG_00700</name>
</gene>
<dbReference type="RefSeq" id="WP_379862871.1">
    <property type="nucleotide sequence ID" value="NZ_JBHTBW010000003.1"/>
</dbReference>
<dbReference type="Gene3D" id="3.30.200.20">
    <property type="entry name" value="Phosphorylase Kinase, domain 1"/>
    <property type="match status" value="1"/>
</dbReference>
<dbReference type="EMBL" id="JBHTBW010000003">
    <property type="protein sequence ID" value="MFC7439689.1"/>
    <property type="molecule type" value="Genomic_DNA"/>
</dbReference>
<keyword evidence="3" id="KW-1185">Reference proteome</keyword>
<dbReference type="InterPro" id="IPR011009">
    <property type="entry name" value="Kinase-like_dom_sf"/>
</dbReference>
<feature type="domain" description="Aminoglycoside phosphotransferase" evidence="1">
    <location>
        <begin position="43"/>
        <end position="281"/>
    </location>
</feature>
<name>A0ABW2RFF7_9BACL</name>